<reference evidence="2" key="2">
    <citation type="submission" date="2020-09" db="EMBL/GenBank/DDBJ databases">
        <authorList>
            <person name="Sun Q."/>
            <person name="Ohkuma M."/>
        </authorList>
    </citation>
    <scope>NUCLEOTIDE SEQUENCE</scope>
    <source>
        <strain evidence="2">JCM 4369</strain>
    </source>
</reference>
<feature type="domain" description="AB hydrolase-1" evidence="1">
    <location>
        <begin position="8"/>
        <end position="236"/>
    </location>
</feature>
<dbReference type="PANTHER" id="PTHR43798">
    <property type="entry name" value="MONOACYLGLYCEROL LIPASE"/>
    <property type="match status" value="1"/>
</dbReference>
<reference evidence="2" key="1">
    <citation type="journal article" date="2014" name="Int. J. Syst. Evol. Microbiol.">
        <title>Complete genome sequence of Corynebacterium casei LMG S-19264T (=DSM 44701T), isolated from a smear-ripened cheese.</title>
        <authorList>
            <consortium name="US DOE Joint Genome Institute (JGI-PGF)"/>
            <person name="Walter F."/>
            <person name="Albersmeier A."/>
            <person name="Kalinowski J."/>
            <person name="Ruckert C."/>
        </authorList>
    </citation>
    <scope>NUCLEOTIDE SEQUENCE</scope>
    <source>
        <strain evidence="2">JCM 4369</strain>
    </source>
</reference>
<dbReference type="GO" id="GO:0016787">
    <property type="term" value="F:hydrolase activity"/>
    <property type="evidence" value="ECO:0007669"/>
    <property type="project" value="UniProtKB-KW"/>
</dbReference>
<protein>
    <submittedName>
        <fullName evidence="2">3-oxoadipate enol-lactone hydrolase</fullName>
    </submittedName>
</protein>
<gene>
    <name evidence="2" type="ORF">GCM10010260_44570</name>
</gene>
<evidence type="ECO:0000313" key="2">
    <source>
        <dbReference type="EMBL" id="GGV02757.1"/>
    </source>
</evidence>
<name>A0A918ICY2_9ACTN</name>
<dbReference type="AlphaFoldDB" id="A0A918ICY2"/>
<dbReference type="SUPFAM" id="SSF53474">
    <property type="entry name" value="alpha/beta-Hydrolases"/>
    <property type="match status" value="1"/>
</dbReference>
<evidence type="ECO:0000313" key="3">
    <source>
        <dbReference type="Proteomes" id="UP000618795"/>
    </source>
</evidence>
<dbReference type="EMBL" id="BMTD01000009">
    <property type="protein sequence ID" value="GGV02757.1"/>
    <property type="molecule type" value="Genomic_DNA"/>
</dbReference>
<proteinExistence type="predicted"/>
<accession>A0A918ICY2</accession>
<keyword evidence="2" id="KW-0378">Hydrolase</keyword>
<dbReference type="InterPro" id="IPR000073">
    <property type="entry name" value="AB_hydrolase_1"/>
</dbReference>
<dbReference type="GO" id="GO:0016020">
    <property type="term" value="C:membrane"/>
    <property type="evidence" value="ECO:0007669"/>
    <property type="project" value="TreeGrafter"/>
</dbReference>
<comment type="caution">
    <text evidence="2">The sequence shown here is derived from an EMBL/GenBank/DDBJ whole genome shotgun (WGS) entry which is preliminary data.</text>
</comment>
<organism evidence="2 3">
    <name type="scientific">Streptomyces filipinensis</name>
    <dbReference type="NCBI Taxonomy" id="66887"/>
    <lineage>
        <taxon>Bacteria</taxon>
        <taxon>Bacillati</taxon>
        <taxon>Actinomycetota</taxon>
        <taxon>Actinomycetes</taxon>
        <taxon>Kitasatosporales</taxon>
        <taxon>Streptomycetaceae</taxon>
        <taxon>Streptomyces</taxon>
    </lineage>
</organism>
<dbReference type="PANTHER" id="PTHR43798:SF33">
    <property type="entry name" value="HYDROLASE, PUTATIVE (AFU_ORTHOLOGUE AFUA_2G14860)-RELATED"/>
    <property type="match status" value="1"/>
</dbReference>
<evidence type="ECO:0000259" key="1">
    <source>
        <dbReference type="Pfam" id="PF00561"/>
    </source>
</evidence>
<dbReference type="InterPro" id="IPR050266">
    <property type="entry name" value="AB_hydrolase_sf"/>
</dbReference>
<dbReference type="Gene3D" id="3.40.50.1820">
    <property type="entry name" value="alpha/beta hydrolase"/>
    <property type="match status" value="1"/>
</dbReference>
<dbReference type="Pfam" id="PF00561">
    <property type="entry name" value="Abhydrolase_1"/>
    <property type="match status" value="1"/>
</dbReference>
<dbReference type="Proteomes" id="UP000618795">
    <property type="component" value="Unassembled WGS sequence"/>
</dbReference>
<keyword evidence="3" id="KW-1185">Reference proteome</keyword>
<dbReference type="RefSeq" id="WP_191875252.1">
    <property type="nucleotide sequence ID" value="NZ_BMTD01000009.1"/>
</dbReference>
<dbReference type="InterPro" id="IPR029058">
    <property type="entry name" value="AB_hydrolase_fold"/>
</dbReference>
<dbReference type="PRINTS" id="PR00111">
    <property type="entry name" value="ABHYDROLASE"/>
</dbReference>
<sequence>MSGTDPRPALLLAHGAGGSLAANYGPVMAALTARYRVIGADYPGAGGAPRAREPLELDDLADRLAAAADAEGAARFAVSGFSLGGAVAIRLAVRHPERVTALLLTAPFARADAQVRLVARVWRSLIEAGDPDTLGRFLLAHSLSPAALQAMDPQELESAVKQAGGDAPAGTPEHVELAERLDVTADLPRITVPTLVVSPADDPLIAPRLHREVAAGIPGARLMRIPGGHLPYAEHPDQWAALLTAPFPGRKE</sequence>